<dbReference type="Pfam" id="PF07931">
    <property type="entry name" value="CPT"/>
    <property type="match status" value="1"/>
</dbReference>
<dbReference type="OrthoDB" id="67453at2"/>
<dbReference type="Proteomes" id="UP000295075">
    <property type="component" value="Unassembled WGS sequence"/>
</dbReference>
<organism evidence="1 2">
    <name type="scientific">Kribbella albertanoniae</name>
    <dbReference type="NCBI Taxonomy" id="1266829"/>
    <lineage>
        <taxon>Bacteria</taxon>
        <taxon>Bacillati</taxon>
        <taxon>Actinomycetota</taxon>
        <taxon>Actinomycetes</taxon>
        <taxon>Propionibacteriales</taxon>
        <taxon>Kribbellaceae</taxon>
        <taxon>Kribbella</taxon>
    </lineage>
</organism>
<accession>A0A4R4Q886</accession>
<dbReference type="GO" id="GO:0005524">
    <property type="term" value="F:ATP binding"/>
    <property type="evidence" value="ECO:0007669"/>
    <property type="project" value="InterPro"/>
</dbReference>
<evidence type="ECO:0000313" key="2">
    <source>
        <dbReference type="Proteomes" id="UP000295075"/>
    </source>
</evidence>
<keyword evidence="1" id="KW-0808">Transferase</keyword>
<dbReference type="SUPFAM" id="SSF52540">
    <property type="entry name" value="P-loop containing nucleoside triphosphate hydrolases"/>
    <property type="match status" value="1"/>
</dbReference>
<evidence type="ECO:0000313" key="1">
    <source>
        <dbReference type="EMBL" id="TDC31163.1"/>
    </source>
</evidence>
<name>A0A4R4Q886_9ACTN</name>
<dbReference type="RefSeq" id="WP_132405729.1">
    <property type="nucleotide sequence ID" value="NZ_SMKA01000036.1"/>
</dbReference>
<dbReference type="AlphaFoldDB" id="A0A4R4Q886"/>
<dbReference type="Gene3D" id="3.40.50.300">
    <property type="entry name" value="P-loop containing nucleotide triphosphate hydrolases"/>
    <property type="match status" value="1"/>
</dbReference>
<dbReference type="InterPro" id="IPR027417">
    <property type="entry name" value="P-loop_NTPase"/>
</dbReference>
<dbReference type="InterPro" id="IPR012853">
    <property type="entry name" value="CPT"/>
</dbReference>
<proteinExistence type="predicted"/>
<protein>
    <submittedName>
        <fullName evidence="1">Chloramphenicol phosphotransferase</fullName>
    </submittedName>
</protein>
<comment type="caution">
    <text evidence="1">The sequence shown here is derived from an EMBL/GenBank/DDBJ whole genome shotgun (WGS) entry which is preliminary data.</text>
</comment>
<gene>
    <name evidence="1" type="ORF">E1261_11675</name>
</gene>
<dbReference type="GO" id="GO:0016740">
    <property type="term" value="F:transferase activity"/>
    <property type="evidence" value="ECO:0007669"/>
    <property type="project" value="UniProtKB-KW"/>
</dbReference>
<sequence length="139" mass="15054">MGLRPGGERPDLEPLVVTLYAAMYDAIAAHSRLGLNVVVDAVHHDSYSAPLGILPACLRRLDGLPVLIVGVHCPIDVVLERRRATWGGVGYNQGGTVTDPVGLWHEAVHTPGLYDVEVDTSVHSADECAEIIRERLESR</sequence>
<reference evidence="1 2" key="1">
    <citation type="submission" date="2019-03" db="EMBL/GenBank/DDBJ databases">
        <title>Draft genome sequences of novel Actinobacteria.</title>
        <authorList>
            <person name="Sahin N."/>
            <person name="Ay H."/>
            <person name="Saygin H."/>
        </authorList>
    </citation>
    <scope>NUCLEOTIDE SEQUENCE [LARGE SCALE GENOMIC DNA]</scope>
    <source>
        <strain evidence="1 2">JCM 30547</strain>
    </source>
</reference>
<dbReference type="EMBL" id="SMKA01000036">
    <property type="protein sequence ID" value="TDC31163.1"/>
    <property type="molecule type" value="Genomic_DNA"/>
</dbReference>
<dbReference type="PIRSF" id="PIRSF007531">
    <property type="entry name" value="CPT"/>
    <property type="match status" value="1"/>
</dbReference>
<keyword evidence="2" id="KW-1185">Reference proteome</keyword>